<name>A0AAU9FRU4_DROMD</name>
<keyword evidence="2" id="KW-1185">Reference proteome</keyword>
<organism evidence="1 2">
    <name type="scientific">Drosophila madeirensis</name>
    <name type="common">Fruit fly</name>
    <dbReference type="NCBI Taxonomy" id="30013"/>
    <lineage>
        <taxon>Eukaryota</taxon>
        <taxon>Metazoa</taxon>
        <taxon>Ecdysozoa</taxon>
        <taxon>Arthropoda</taxon>
        <taxon>Hexapoda</taxon>
        <taxon>Insecta</taxon>
        <taxon>Pterygota</taxon>
        <taxon>Neoptera</taxon>
        <taxon>Endopterygota</taxon>
        <taxon>Diptera</taxon>
        <taxon>Brachycera</taxon>
        <taxon>Muscomorpha</taxon>
        <taxon>Ephydroidea</taxon>
        <taxon>Drosophilidae</taxon>
        <taxon>Drosophila</taxon>
        <taxon>Sophophora</taxon>
    </lineage>
</organism>
<gene>
    <name evidence="1" type="ORF">DMAD_06309</name>
</gene>
<dbReference type="EMBL" id="AP029265">
    <property type="protein sequence ID" value="BFF98045.1"/>
    <property type="molecule type" value="Genomic_DNA"/>
</dbReference>
<evidence type="ECO:0000313" key="1">
    <source>
        <dbReference type="EMBL" id="BFF98045.1"/>
    </source>
</evidence>
<proteinExistence type="predicted"/>
<dbReference type="Proteomes" id="UP001500889">
    <property type="component" value="Chromosome J"/>
</dbReference>
<reference evidence="1 2" key="1">
    <citation type="submission" date="2024-02" db="EMBL/GenBank/DDBJ databases">
        <title>A chromosome-level genome assembly of Drosophila madeirensis, a fruit fly species endemic to Madeira island.</title>
        <authorList>
            <person name="Tomihara K."/>
            <person name="Llopart A."/>
            <person name="Yamamoto D."/>
        </authorList>
    </citation>
    <scope>NUCLEOTIDE SEQUENCE [LARGE SCALE GENOMIC DNA]</scope>
    <source>
        <strain evidence="1 2">RF1</strain>
    </source>
</reference>
<evidence type="ECO:0000313" key="2">
    <source>
        <dbReference type="Proteomes" id="UP001500889"/>
    </source>
</evidence>
<dbReference type="AlphaFoldDB" id="A0AAU9FRU4"/>
<sequence length="149" mass="16428">MNKINATTKELLCKIHYTKRIRSRNIQRRTTRLTGDNSGGKAATEEAETTTLKIIKSRTVMVVMADNVMWHSVGHRLCNSNAHHQLLPLGASQQQASSAIASTSTRAGDEESISGYALSPQYFGGTPNQLQLQLQHQQQHDCLASEVVL</sequence>
<accession>A0AAU9FRU4</accession>
<protein>
    <submittedName>
        <fullName evidence="1">Uncharacterized protein</fullName>
    </submittedName>
</protein>